<dbReference type="STRING" id="3885.V7AW80"/>
<reference evidence="2" key="1">
    <citation type="journal article" date="2014" name="Nat. Genet.">
        <title>A reference genome for common bean and genome-wide analysis of dual domestications.</title>
        <authorList>
            <person name="Schmutz J."/>
            <person name="McClean P.E."/>
            <person name="Mamidi S."/>
            <person name="Wu G.A."/>
            <person name="Cannon S.B."/>
            <person name="Grimwood J."/>
            <person name="Jenkins J."/>
            <person name="Shu S."/>
            <person name="Song Q."/>
            <person name="Chavarro C."/>
            <person name="Torres-Torres M."/>
            <person name="Geffroy V."/>
            <person name="Moghaddam S.M."/>
            <person name="Gao D."/>
            <person name="Abernathy B."/>
            <person name="Barry K."/>
            <person name="Blair M."/>
            <person name="Brick M.A."/>
            <person name="Chovatia M."/>
            <person name="Gepts P."/>
            <person name="Goodstein D.M."/>
            <person name="Gonzales M."/>
            <person name="Hellsten U."/>
            <person name="Hyten D.L."/>
            <person name="Jia G."/>
            <person name="Kelly J.D."/>
            <person name="Kudrna D."/>
            <person name="Lee R."/>
            <person name="Richard M.M."/>
            <person name="Miklas P.N."/>
            <person name="Osorno J.M."/>
            <person name="Rodrigues J."/>
            <person name="Thareau V."/>
            <person name="Urrea C.A."/>
            <person name="Wang M."/>
            <person name="Yu Y."/>
            <person name="Zhang M."/>
            <person name="Wing R.A."/>
            <person name="Cregan P.B."/>
            <person name="Rokhsar D.S."/>
            <person name="Jackson S.A."/>
        </authorList>
    </citation>
    <scope>NUCLEOTIDE SEQUENCE [LARGE SCALE GENOMIC DNA]</scope>
    <source>
        <strain evidence="2">cv. G19833</strain>
    </source>
</reference>
<dbReference type="AlphaFoldDB" id="V7AW80"/>
<dbReference type="OMA" id="NEWEMLA"/>
<evidence type="ECO:0000313" key="1">
    <source>
        <dbReference type="EMBL" id="ESW08873.1"/>
    </source>
</evidence>
<gene>
    <name evidence="1" type="ORF">PHAVU_009G081600g</name>
</gene>
<name>V7AW80_PHAVU</name>
<dbReference type="Proteomes" id="UP000000226">
    <property type="component" value="Chromosome 9"/>
</dbReference>
<dbReference type="PANTHER" id="PTHR21654">
    <property type="entry name" value="FI21293P1"/>
    <property type="match status" value="1"/>
</dbReference>
<dbReference type="PANTHER" id="PTHR21654:SF31">
    <property type="entry name" value="OS02G0104500 PROTEIN"/>
    <property type="match status" value="1"/>
</dbReference>
<proteinExistence type="predicted"/>
<sequence length="296" mass="34776">MDRKMEEQTSETLTFWNLILIGTVGGLRIREVVVMENMEGKLECFGLLLHPHTPYQMANTYHQLTLHASSSSTLSPNHTPHQFHHLQHCYYPHFLHNQHSHQFFQQQPQHLGLLNSLHPQEQSTTTLSFWKAFNTVLSDAKHQEENENIAELEDVYKTGRNEDTPCAVWNEWEMLAETVDIESGRARRGRKRRRKKREEEEIVSFFKRLVKRVVKQQEVLQNKLVAAIERMEKGRLEWEEGWRRREAEIHDREALMKARERDLAAKRDSSIVSSLEKITGRRFVLVSGKGPTVHQN</sequence>
<protein>
    <submittedName>
        <fullName evidence="1">Uncharacterized protein</fullName>
    </submittedName>
</protein>
<dbReference type="EMBL" id="CM002296">
    <property type="protein sequence ID" value="ESW08873.1"/>
    <property type="molecule type" value="Genomic_DNA"/>
</dbReference>
<dbReference type="OrthoDB" id="691673at2759"/>
<evidence type="ECO:0000313" key="2">
    <source>
        <dbReference type="Proteomes" id="UP000000226"/>
    </source>
</evidence>
<dbReference type="Gramene" id="ESW08873">
    <property type="protein sequence ID" value="ESW08873"/>
    <property type="gene ID" value="PHAVU_009G081600g"/>
</dbReference>
<accession>V7AW80</accession>
<organism evidence="1 2">
    <name type="scientific">Phaseolus vulgaris</name>
    <name type="common">Kidney bean</name>
    <name type="synonym">French bean</name>
    <dbReference type="NCBI Taxonomy" id="3885"/>
    <lineage>
        <taxon>Eukaryota</taxon>
        <taxon>Viridiplantae</taxon>
        <taxon>Streptophyta</taxon>
        <taxon>Embryophyta</taxon>
        <taxon>Tracheophyta</taxon>
        <taxon>Spermatophyta</taxon>
        <taxon>Magnoliopsida</taxon>
        <taxon>eudicotyledons</taxon>
        <taxon>Gunneridae</taxon>
        <taxon>Pentapetalae</taxon>
        <taxon>rosids</taxon>
        <taxon>fabids</taxon>
        <taxon>Fabales</taxon>
        <taxon>Fabaceae</taxon>
        <taxon>Papilionoideae</taxon>
        <taxon>50 kb inversion clade</taxon>
        <taxon>NPAAA clade</taxon>
        <taxon>indigoferoid/millettioid clade</taxon>
        <taxon>Phaseoleae</taxon>
        <taxon>Phaseolus</taxon>
    </lineage>
</organism>
<keyword evidence="2" id="KW-1185">Reference proteome</keyword>
<dbReference type="eggNOG" id="KOG4282">
    <property type="taxonomic scope" value="Eukaryota"/>
</dbReference>